<reference evidence="2" key="1">
    <citation type="submission" date="2021-01" db="EMBL/GenBank/DDBJ databases">
        <authorList>
            <person name="Corre E."/>
            <person name="Pelletier E."/>
            <person name="Niang G."/>
            <person name="Scheremetjew M."/>
            <person name="Finn R."/>
            <person name="Kale V."/>
            <person name="Holt S."/>
            <person name="Cochrane G."/>
            <person name="Meng A."/>
            <person name="Brown T."/>
            <person name="Cohen L."/>
        </authorList>
    </citation>
    <scope>NUCLEOTIDE SEQUENCE</scope>
    <source>
        <strain evidence="2">CCMP622</strain>
    </source>
</reference>
<feature type="compositionally biased region" description="Acidic residues" evidence="1">
    <location>
        <begin position="297"/>
        <end position="306"/>
    </location>
</feature>
<dbReference type="PANTHER" id="PTHR18829:SF0">
    <property type="entry name" value="PROTEIN YAE1 HOMOLOG"/>
    <property type="match status" value="1"/>
</dbReference>
<feature type="compositionally biased region" description="Low complexity" evidence="1">
    <location>
        <begin position="282"/>
        <end position="296"/>
    </location>
</feature>
<dbReference type="InterPro" id="IPR038881">
    <property type="entry name" value="Yae1-like"/>
</dbReference>
<name>A0A7S2TSU4_9EUKA</name>
<protein>
    <recommendedName>
        <fullName evidence="3">F-box domain-containing protein</fullName>
    </recommendedName>
</protein>
<proteinExistence type="predicted"/>
<dbReference type="EMBL" id="HBHP01020475">
    <property type="protein sequence ID" value="CAD9768752.1"/>
    <property type="molecule type" value="Transcribed_RNA"/>
</dbReference>
<evidence type="ECO:0000256" key="1">
    <source>
        <dbReference type="SAM" id="MobiDB-lite"/>
    </source>
</evidence>
<sequence length="306" mass="32801">MQGQTDISDPQEAPERPGLATIETHFLVSVCEFLDHETLIKLACTSQKLRKLIKDRQLEDKVADLELRQAEWNALQRNLGNAGYRDGLDQGHEAALQPGFDQGYQQGTVECFREACARGAAAALLLFHDAHPDICKSLSQKEIGNLTHFVGDSGPVIFGNTRKAGEAGVRIHGRALVSSQTEGAHSQGCCGGKESKGTSGCCKGGGDDGKKGKDCCKGRGDKTCGNVDRHGFQLLESSLKLISVEKKHMDSIYVDVEKTLEKAQAVIIDTSAPVPHRKAAKTSKVAAPSVSSSDAPADPDDDVDFM</sequence>
<evidence type="ECO:0008006" key="3">
    <source>
        <dbReference type="Google" id="ProtNLM"/>
    </source>
</evidence>
<gene>
    <name evidence="2" type="ORF">LSP00402_LOCUS12732</name>
</gene>
<evidence type="ECO:0000313" key="2">
    <source>
        <dbReference type="EMBL" id="CAD9768752.1"/>
    </source>
</evidence>
<accession>A0A7S2TSU4</accession>
<dbReference type="PANTHER" id="PTHR18829">
    <property type="entry name" value="PROTEIN YAE1 HOMOLOG"/>
    <property type="match status" value="1"/>
</dbReference>
<organism evidence="2">
    <name type="scientific">Lotharella oceanica</name>
    <dbReference type="NCBI Taxonomy" id="641309"/>
    <lineage>
        <taxon>Eukaryota</taxon>
        <taxon>Sar</taxon>
        <taxon>Rhizaria</taxon>
        <taxon>Cercozoa</taxon>
        <taxon>Chlorarachniophyceae</taxon>
        <taxon>Lotharella</taxon>
    </lineage>
</organism>
<dbReference type="AlphaFoldDB" id="A0A7S2TSU4"/>
<feature type="region of interest" description="Disordered" evidence="1">
    <location>
        <begin position="274"/>
        <end position="306"/>
    </location>
</feature>